<name>A0A6J4I1R0_9CHLR</name>
<evidence type="ECO:0000259" key="3">
    <source>
        <dbReference type="PROSITE" id="PS51900"/>
    </source>
</evidence>
<protein>
    <recommendedName>
        <fullName evidence="3">Core-binding (CB) domain-containing protein</fullName>
    </recommendedName>
</protein>
<keyword evidence="1 2" id="KW-0238">DNA-binding</keyword>
<organism evidence="4">
    <name type="scientific">uncultured Chloroflexia bacterium</name>
    <dbReference type="NCBI Taxonomy" id="1672391"/>
    <lineage>
        <taxon>Bacteria</taxon>
        <taxon>Bacillati</taxon>
        <taxon>Chloroflexota</taxon>
        <taxon>Chloroflexia</taxon>
        <taxon>environmental samples</taxon>
    </lineage>
</organism>
<sequence>MKQSTELVTTASFSAGKRKLTAVKACAERDSDTLIALINAYLSHRGKKGSKTSEATRRTYETGLLRWIVFGWPDPEPNSSPKVPLLRATTDDVEMFVAARLDAGNREATVSSYLSAARTFYKALVCAKAIEASPADEVRSPTDPRPRWERNSVVAMADASGPYGSVLLLGYVSGVLIPCRRTRSVVPRPECQGL</sequence>
<dbReference type="PROSITE" id="PS51900">
    <property type="entry name" value="CB"/>
    <property type="match status" value="1"/>
</dbReference>
<dbReference type="SUPFAM" id="SSF56349">
    <property type="entry name" value="DNA breaking-rejoining enzymes"/>
    <property type="match status" value="1"/>
</dbReference>
<accession>A0A6J4I1R0</accession>
<dbReference type="Pfam" id="PF02899">
    <property type="entry name" value="Phage_int_SAM_1"/>
    <property type="match status" value="1"/>
</dbReference>
<evidence type="ECO:0000313" key="4">
    <source>
        <dbReference type="EMBL" id="CAA9237743.1"/>
    </source>
</evidence>
<evidence type="ECO:0000256" key="1">
    <source>
        <dbReference type="ARBA" id="ARBA00023125"/>
    </source>
</evidence>
<dbReference type="InterPro" id="IPR011010">
    <property type="entry name" value="DNA_brk_join_enz"/>
</dbReference>
<dbReference type="GO" id="GO:0015074">
    <property type="term" value="P:DNA integration"/>
    <property type="evidence" value="ECO:0007669"/>
    <property type="project" value="InterPro"/>
</dbReference>
<proteinExistence type="predicted"/>
<dbReference type="Gene3D" id="1.10.150.130">
    <property type="match status" value="1"/>
</dbReference>
<dbReference type="AlphaFoldDB" id="A0A6J4I1R0"/>
<dbReference type="EMBL" id="CADCTR010000395">
    <property type="protein sequence ID" value="CAA9237743.1"/>
    <property type="molecule type" value="Genomic_DNA"/>
</dbReference>
<evidence type="ECO:0000256" key="2">
    <source>
        <dbReference type="PROSITE-ProRule" id="PRU01248"/>
    </source>
</evidence>
<gene>
    <name evidence="4" type="ORF">AVDCRST_MAG93-1172</name>
</gene>
<dbReference type="InterPro" id="IPR004107">
    <property type="entry name" value="Integrase_SAM-like_N"/>
</dbReference>
<reference evidence="4" key="1">
    <citation type="submission" date="2020-02" db="EMBL/GenBank/DDBJ databases">
        <authorList>
            <person name="Meier V. D."/>
        </authorList>
    </citation>
    <scope>NUCLEOTIDE SEQUENCE</scope>
    <source>
        <strain evidence="4">AVDCRST_MAG93</strain>
    </source>
</reference>
<dbReference type="GO" id="GO:0003677">
    <property type="term" value="F:DNA binding"/>
    <property type="evidence" value="ECO:0007669"/>
    <property type="project" value="UniProtKB-UniRule"/>
</dbReference>
<feature type="domain" description="Core-binding (CB)" evidence="3">
    <location>
        <begin position="32"/>
        <end position="125"/>
    </location>
</feature>
<dbReference type="InterPro" id="IPR010998">
    <property type="entry name" value="Integrase_recombinase_N"/>
</dbReference>
<dbReference type="InterPro" id="IPR044068">
    <property type="entry name" value="CB"/>
</dbReference>